<dbReference type="GeneID" id="14876582"/>
<dbReference type="AlphaFoldDB" id="F4PKM1"/>
<reference evidence="3" key="1">
    <citation type="journal article" date="2011" name="Genome Res.">
        <title>Phylogeny-wide analysis of social amoeba genomes highlights ancient origins for complex intercellular communication.</title>
        <authorList>
            <person name="Heidel A.J."/>
            <person name="Lawal H.M."/>
            <person name="Felder M."/>
            <person name="Schilde C."/>
            <person name="Helps N.R."/>
            <person name="Tunggal B."/>
            <person name="Rivero F."/>
            <person name="John U."/>
            <person name="Schleicher M."/>
            <person name="Eichinger L."/>
            <person name="Platzer M."/>
            <person name="Noegel A.A."/>
            <person name="Schaap P."/>
            <person name="Gloeckner G."/>
        </authorList>
    </citation>
    <scope>NUCLEOTIDE SEQUENCE [LARGE SCALE GENOMIC DNA]</scope>
    <source>
        <strain evidence="3">SH3</strain>
    </source>
</reference>
<evidence type="ECO:0000313" key="3">
    <source>
        <dbReference type="Proteomes" id="UP000007797"/>
    </source>
</evidence>
<dbReference type="Proteomes" id="UP000007797">
    <property type="component" value="Unassembled WGS sequence"/>
</dbReference>
<keyword evidence="1" id="KW-0812">Transmembrane</keyword>
<keyword evidence="1" id="KW-0472">Membrane</keyword>
<sequence length="261" mass="30908">MSLERGRKCMHTKIERILRYEKYRMIWDIGFGLFGFTLFMFGLFFWVFCTSRNRDEYYDMSETFEKIPFKEGEFESYIKSFPRFIFYLIKETIVFFRKRSKEPCTIYIYKKNASLDLPLEFEQVLVKDLGYSVNIKKGLPHAPAPDYHHQVGSKTFRDPSDPWDGIILYVIDSSQTRSDLVDTSADQEDVNRIISTYYNHRVVYTIVTRNSSNADYSTEQSEFEWLNDNNIPHLFFEFTNGWLNAKGLSSMSQLKDIAINV</sequence>
<dbReference type="RefSeq" id="XP_004361996.1">
    <property type="nucleotide sequence ID" value="XM_004361939.1"/>
</dbReference>
<proteinExistence type="predicted"/>
<keyword evidence="1" id="KW-1133">Transmembrane helix</keyword>
<dbReference type="KEGG" id="dfa:DFA_06291"/>
<dbReference type="EMBL" id="GL883007">
    <property type="protein sequence ID" value="EGG24145.1"/>
    <property type="molecule type" value="Genomic_DNA"/>
</dbReference>
<accession>F4PKM1</accession>
<gene>
    <name evidence="2" type="ORF">DFA_06291</name>
</gene>
<organism evidence="2 3">
    <name type="scientific">Cavenderia fasciculata</name>
    <name type="common">Slime mold</name>
    <name type="synonym">Dictyostelium fasciculatum</name>
    <dbReference type="NCBI Taxonomy" id="261658"/>
    <lineage>
        <taxon>Eukaryota</taxon>
        <taxon>Amoebozoa</taxon>
        <taxon>Evosea</taxon>
        <taxon>Eumycetozoa</taxon>
        <taxon>Dictyostelia</taxon>
        <taxon>Acytosteliales</taxon>
        <taxon>Cavenderiaceae</taxon>
        <taxon>Cavenderia</taxon>
    </lineage>
</organism>
<evidence type="ECO:0000313" key="2">
    <source>
        <dbReference type="EMBL" id="EGG24145.1"/>
    </source>
</evidence>
<evidence type="ECO:0000256" key="1">
    <source>
        <dbReference type="SAM" id="Phobius"/>
    </source>
</evidence>
<protein>
    <submittedName>
        <fullName evidence="2">Uncharacterized protein</fullName>
    </submittedName>
</protein>
<keyword evidence="3" id="KW-1185">Reference proteome</keyword>
<name>F4PKM1_CACFS</name>
<feature type="transmembrane region" description="Helical" evidence="1">
    <location>
        <begin position="26"/>
        <end position="48"/>
    </location>
</feature>